<dbReference type="GO" id="GO:0006446">
    <property type="term" value="P:regulation of translational initiation"/>
    <property type="evidence" value="ECO:0007669"/>
    <property type="project" value="TreeGrafter"/>
</dbReference>
<dbReference type="SUPFAM" id="SSF54980">
    <property type="entry name" value="EF-G C-terminal domain-like"/>
    <property type="match status" value="1"/>
</dbReference>
<evidence type="ECO:0000259" key="2">
    <source>
        <dbReference type="Pfam" id="PF01205"/>
    </source>
</evidence>
<evidence type="ECO:0000313" key="3">
    <source>
        <dbReference type="EMBL" id="QEI05409.1"/>
    </source>
</evidence>
<protein>
    <submittedName>
        <fullName evidence="3">YigZ family protein</fullName>
    </submittedName>
</protein>
<evidence type="ECO:0000256" key="1">
    <source>
        <dbReference type="ARBA" id="ARBA00007665"/>
    </source>
</evidence>
<dbReference type="PANTHER" id="PTHR16301:SF20">
    <property type="entry name" value="IMPACT FAMILY MEMBER YIGZ"/>
    <property type="match status" value="1"/>
</dbReference>
<sequence>MSAELFTLAGPARYVEEIRKSRFLTLAAPVASPDAALAFFASVSDPTATHNCWAYRIGQTYRFNDDGEPGGTAGRPMLQAIDGQQCDRVAVLCIRWYGGINLGTGGLARAYGGGAAQCLRLAERLPIIDTVAASFHCTFSEWPVLRARLAMLDAVFRDPVFQSDGVDVTLDIPRIRVDELRTLVSDLSRGRAEVIIEA</sequence>
<dbReference type="InterPro" id="IPR036956">
    <property type="entry name" value="Impact_N_sf"/>
</dbReference>
<dbReference type="SUPFAM" id="SSF54211">
    <property type="entry name" value="Ribosomal protein S5 domain 2-like"/>
    <property type="match status" value="1"/>
</dbReference>
<dbReference type="Proteomes" id="UP000325161">
    <property type="component" value="Chromosome"/>
</dbReference>
<dbReference type="GO" id="GO:0017111">
    <property type="term" value="F:ribonucleoside triphosphate phosphatase activity"/>
    <property type="evidence" value="ECO:0007669"/>
    <property type="project" value="UniProtKB-ARBA"/>
</dbReference>
<keyword evidence="4" id="KW-1185">Reference proteome</keyword>
<name>A0A5C0ASX4_9BURK</name>
<dbReference type="Gene3D" id="3.30.230.30">
    <property type="entry name" value="Impact, N-terminal domain"/>
    <property type="match status" value="1"/>
</dbReference>
<dbReference type="GO" id="GO:0005737">
    <property type="term" value="C:cytoplasm"/>
    <property type="evidence" value="ECO:0007669"/>
    <property type="project" value="TreeGrafter"/>
</dbReference>
<dbReference type="AlphaFoldDB" id="A0A5C0ASX4"/>
<accession>A0A5C0ASX4</accession>
<dbReference type="KEGG" id="pacr:FXN63_05805"/>
<dbReference type="InterPro" id="IPR001498">
    <property type="entry name" value="Impact_N"/>
</dbReference>
<dbReference type="PANTHER" id="PTHR16301">
    <property type="entry name" value="IMPACT-RELATED"/>
    <property type="match status" value="1"/>
</dbReference>
<reference evidence="3 4" key="1">
    <citation type="submission" date="2019-08" db="EMBL/GenBank/DDBJ databases">
        <title>Amphibian skin-associated Pigmentiphaga: genome sequence and occurrence across geography and hosts.</title>
        <authorList>
            <person name="Bletz M.C."/>
            <person name="Bunk B."/>
            <person name="Sproeer C."/>
            <person name="Biwer P."/>
            <person name="Reiter S."/>
            <person name="Rabemananjara F.C.E."/>
            <person name="Schulz S."/>
            <person name="Overmann J."/>
            <person name="Vences M."/>
        </authorList>
    </citation>
    <scope>NUCLEOTIDE SEQUENCE [LARGE SCALE GENOMIC DNA]</scope>
    <source>
        <strain evidence="3 4">Mada1488</strain>
    </source>
</reference>
<dbReference type="InterPro" id="IPR020568">
    <property type="entry name" value="Ribosomal_Su5_D2-typ_SF"/>
</dbReference>
<gene>
    <name evidence="3" type="ORF">FXN63_05805</name>
</gene>
<dbReference type="EMBL" id="CP043046">
    <property type="protein sequence ID" value="QEI05409.1"/>
    <property type="molecule type" value="Genomic_DNA"/>
</dbReference>
<dbReference type="InterPro" id="IPR035647">
    <property type="entry name" value="EFG_III/V"/>
</dbReference>
<proteinExistence type="inferred from homology"/>
<dbReference type="GO" id="GO:0032561">
    <property type="term" value="F:guanyl ribonucleotide binding"/>
    <property type="evidence" value="ECO:0007669"/>
    <property type="project" value="UniProtKB-ARBA"/>
</dbReference>
<evidence type="ECO:0000313" key="4">
    <source>
        <dbReference type="Proteomes" id="UP000325161"/>
    </source>
</evidence>
<dbReference type="OrthoDB" id="9813771at2"/>
<dbReference type="InterPro" id="IPR023582">
    <property type="entry name" value="Impact"/>
</dbReference>
<dbReference type="Pfam" id="PF01205">
    <property type="entry name" value="Impact_N"/>
    <property type="match status" value="1"/>
</dbReference>
<feature type="domain" description="Impact N-terminal" evidence="2">
    <location>
        <begin position="19"/>
        <end position="119"/>
    </location>
</feature>
<dbReference type="RefSeq" id="WP_148813599.1">
    <property type="nucleotide sequence ID" value="NZ_CP043046.1"/>
</dbReference>
<comment type="similarity">
    <text evidence="1">Belongs to the IMPACT family.</text>
</comment>
<organism evidence="3 4">
    <name type="scientific">Pigmentiphaga aceris</name>
    <dbReference type="NCBI Taxonomy" id="1940612"/>
    <lineage>
        <taxon>Bacteria</taxon>
        <taxon>Pseudomonadati</taxon>
        <taxon>Pseudomonadota</taxon>
        <taxon>Betaproteobacteria</taxon>
        <taxon>Burkholderiales</taxon>
        <taxon>Alcaligenaceae</taxon>
        <taxon>Pigmentiphaga</taxon>
    </lineage>
</organism>